<dbReference type="PROSITE" id="PS51387">
    <property type="entry name" value="FAD_PCMH"/>
    <property type="match status" value="1"/>
</dbReference>
<sequence length="435" mass="48277">MSTTWKNWSKSVTARPRSVVRPWTLPALEHTVEAAIDDGRRIKAIGSGHSFTDIAVADDVQLDLSKYSGIVALDLARQQVTLRSGTKLWQIPELLADTGLALQNLGDITQQSIAGAIATSTHGTGLAFGGLASQVVGVELLTGTGETLTVSTSRNPELLDALRVTLGAFGIITSITLQLVCEYDLHTVVNRQSLSSIIQNWHGHNTRNDHFEFFWFGHDDHVLAKTSQRIPVQNQSDAARTPLTSRLLDEVITNGGLSVVCHLGRMQRSWVPWLNRVATRAWGSADRRAHWSHAFNSSRRVRFNEMEYALPFDDIPEIITELRTLFRRGQLSSTFPLEVRAAAPDTAWLASNHGRRTGYIAVHQHFAQDHREYFGRIEPIFKAAGGRPHWGKLHTLDAADLADVYPHWSGSLALRDQLDPHGIFSNPYLSRVLGT</sequence>
<accession>A0ABN2U3V9</accession>
<dbReference type="InterPro" id="IPR016171">
    <property type="entry name" value="Vanillyl_alc_oxidase_C-sub2"/>
</dbReference>
<dbReference type="EMBL" id="BAAAMN010000009">
    <property type="protein sequence ID" value="GAA2028777.1"/>
    <property type="molecule type" value="Genomic_DNA"/>
</dbReference>
<evidence type="ECO:0000313" key="3">
    <source>
        <dbReference type="EMBL" id="GAA2028777.1"/>
    </source>
</evidence>
<comment type="caution">
    <text evidence="3">The sequence shown here is derived from an EMBL/GenBank/DDBJ whole genome shotgun (WGS) entry which is preliminary data.</text>
</comment>
<keyword evidence="1" id="KW-0560">Oxidoreductase</keyword>
<evidence type="ECO:0000313" key="4">
    <source>
        <dbReference type="Proteomes" id="UP001501461"/>
    </source>
</evidence>
<dbReference type="Gene3D" id="1.10.45.10">
    <property type="entry name" value="Vanillyl-alcohol Oxidase, Chain A, domain 4"/>
    <property type="match status" value="1"/>
</dbReference>
<dbReference type="SUPFAM" id="SSF56176">
    <property type="entry name" value="FAD-binding/transporter-associated domain-like"/>
    <property type="match status" value="1"/>
</dbReference>
<protein>
    <submittedName>
        <fullName evidence="3">D-arabinono-1,4-lactone oxidase</fullName>
    </submittedName>
</protein>
<evidence type="ECO:0000256" key="1">
    <source>
        <dbReference type="ARBA" id="ARBA00023002"/>
    </source>
</evidence>
<dbReference type="Gene3D" id="3.30.70.2520">
    <property type="match status" value="1"/>
</dbReference>
<dbReference type="NCBIfam" id="TIGR01679">
    <property type="entry name" value="bact_FAD_ox"/>
    <property type="match status" value="1"/>
</dbReference>
<dbReference type="InterPro" id="IPR007173">
    <property type="entry name" value="ALO_C"/>
</dbReference>
<dbReference type="Gene3D" id="3.30.465.10">
    <property type="match status" value="1"/>
</dbReference>
<dbReference type="InterPro" id="IPR036318">
    <property type="entry name" value="FAD-bd_PCMH-like_sf"/>
</dbReference>
<dbReference type="PANTHER" id="PTHR43762:SF1">
    <property type="entry name" value="D-ARABINONO-1,4-LACTONE OXIDASE"/>
    <property type="match status" value="1"/>
</dbReference>
<keyword evidence="4" id="KW-1185">Reference proteome</keyword>
<dbReference type="Gene3D" id="3.30.43.10">
    <property type="entry name" value="Uridine Diphospho-n-acetylenolpyruvylglucosamine Reductase, domain 2"/>
    <property type="match status" value="1"/>
</dbReference>
<reference evidence="3 4" key="1">
    <citation type="journal article" date="2019" name="Int. J. Syst. Evol. Microbiol.">
        <title>The Global Catalogue of Microorganisms (GCM) 10K type strain sequencing project: providing services to taxonomists for standard genome sequencing and annotation.</title>
        <authorList>
            <consortium name="The Broad Institute Genomics Platform"/>
            <consortium name="The Broad Institute Genome Sequencing Center for Infectious Disease"/>
            <person name="Wu L."/>
            <person name="Ma J."/>
        </authorList>
    </citation>
    <scope>NUCLEOTIDE SEQUENCE [LARGE SCALE GENOMIC DNA]</scope>
    <source>
        <strain evidence="3 4">JCM 13595</strain>
    </source>
</reference>
<gene>
    <name evidence="3" type="ORF">GCM10009720_05720</name>
</gene>
<evidence type="ECO:0000259" key="2">
    <source>
        <dbReference type="PROSITE" id="PS51387"/>
    </source>
</evidence>
<dbReference type="InterPro" id="IPR016167">
    <property type="entry name" value="FAD-bd_PCMH_sub1"/>
</dbReference>
<name>A0ABN2U3V9_9MICC</name>
<dbReference type="RefSeq" id="WP_343956081.1">
    <property type="nucleotide sequence ID" value="NZ_BAAAMN010000009.1"/>
</dbReference>
<organism evidence="3 4">
    <name type="scientific">Yaniella flava</name>
    <dbReference type="NCBI Taxonomy" id="287930"/>
    <lineage>
        <taxon>Bacteria</taxon>
        <taxon>Bacillati</taxon>
        <taxon>Actinomycetota</taxon>
        <taxon>Actinomycetes</taxon>
        <taxon>Micrococcales</taxon>
        <taxon>Micrococcaceae</taxon>
        <taxon>Yaniella</taxon>
    </lineage>
</organism>
<feature type="domain" description="FAD-binding PCMH-type" evidence="2">
    <location>
        <begin position="12"/>
        <end position="182"/>
    </location>
</feature>
<dbReference type="InterPro" id="IPR016166">
    <property type="entry name" value="FAD-bd_PCMH"/>
</dbReference>
<dbReference type="PIRSF" id="PIRSF000136">
    <property type="entry name" value="LGO_GLO"/>
    <property type="match status" value="1"/>
</dbReference>
<proteinExistence type="predicted"/>
<dbReference type="Pfam" id="PF01565">
    <property type="entry name" value="FAD_binding_4"/>
    <property type="match status" value="1"/>
</dbReference>
<dbReference type="PANTHER" id="PTHR43762">
    <property type="entry name" value="L-GULONOLACTONE OXIDASE"/>
    <property type="match status" value="1"/>
</dbReference>
<dbReference type="InterPro" id="IPR006094">
    <property type="entry name" value="Oxid_FAD_bind_N"/>
</dbReference>
<dbReference type="InterPro" id="IPR010031">
    <property type="entry name" value="FAD_lactone_oxidase-like"/>
</dbReference>
<dbReference type="InterPro" id="IPR016169">
    <property type="entry name" value="FAD-bd_PCMH_sub2"/>
</dbReference>
<dbReference type="Pfam" id="PF04030">
    <property type="entry name" value="ALO"/>
    <property type="match status" value="1"/>
</dbReference>
<dbReference type="Proteomes" id="UP001501461">
    <property type="component" value="Unassembled WGS sequence"/>
</dbReference>